<comment type="caution">
    <text evidence="3">The sequence shown here is derived from an EMBL/GenBank/DDBJ whole genome shotgun (WGS) entry which is preliminary data.</text>
</comment>
<feature type="compositionally biased region" description="Polar residues" evidence="1">
    <location>
        <begin position="30"/>
        <end position="41"/>
    </location>
</feature>
<feature type="region of interest" description="Disordered" evidence="1">
    <location>
        <begin position="1"/>
        <end position="49"/>
    </location>
</feature>
<feature type="compositionally biased region" description="Polar residues" evidence="1">
    <location>
        <begin position="348"/>
        <end position="359"/>
    </location>
</feature>
<dbReference type="InterPro" id="IPR051642">
    <property type="entry name" value="SWI6-like"/>
</dbReference>
<keyword evidence="4" id="KW-1185">Reference proteome</keyword>
<proteinExistence type="predicted"/>
<dbReference type="GO" id="GO:0003677">
    <property type="term" value="F:DNA binding"/>
    <property type="evidence" value="ECO:0007669"/>
    <property type="project" value="InterPro"/>
</dbReference>
<dbReference type="EMBL" id="JAPDRK010000007">
    <property type="protein sequence ID" value="KAJ9610749.1"/>
    <property type="molecule type" value="Genomic_DNA"/>
</dbReference>
<dbReference type="Gene3D" id="3.10.260.10">
    <property type="entry name" value="Transcription regulator HTH, APSES-type DNA-binding domain"/>
    <property type="match status" value="1"/>
</dbReference>
<dbReference type="Proteomes" id="UP001172673">
    <property type="component" value="Unassembled WGS sequence"/>
</dbReference>
<dbReference type="GO" id="GO:0030907">
    <property type="term" value="C:MBF transcription complex"/>
    <property type="evidence" value="ECO:0007669"/>
    <property type="project" value="TreeGrafter"/>
</dbReference>
<dbReference type="PROSITE" id="PS51299">
    <property type="entry name" value="HTH_APSES"/>
    <property type="match status" value="1"/>
</dbReference>
<feature type="compositionally biased region" description="Polar residues" evidence="1">
    <location>
        <begin position="315"/>
        <end position="340"/>
    </location>
</feature>
<evidence type="ECO:0000313" key="3">
    <source>
        <dbReference type="EMBL" id="KAJ9610749.1"/>
    </source>
</evidence>
<dbReference type="PANTHER" id="PTHR43828:SF5">
    <property type="entry name" value="TRANSCRIPTIONAL REPRESSOR XBP1"/>
    <property type="match status" value="1"/>
</dbReference>
<feature type="compositionally biased region" description="Acidic residues" evidence="1">
    <location>
        <begin position="420"/>
        <end position="431"/>
    </location>
</feature>
<organism evidence="3 4">
    <name type="scientific">Cladophialophora chaetospira</name>
    <dbReference type="NCBI Taxonomy" id="386627"/>
    <lineage>
        <taxon>Eukaryota</taxon>
        <taxon>Fungi</taxon>
        <taxon>Dikarya</taxon>
        <taxon>Ascomycota</taxon>
        <taxon>Pezizomycotina</taxon>
        <taxon>Eurotiomycetes</taxon>
        <taxon>Chaetothyriomycetidae</taxon>
        <taxon>Chaetothyriales</taxon>
        <taxon>Herpotrichiellaceae</taxon>
        <taxon>Cladophialophora</taxon>
    </lineage>
</organism>
<dbReference type="SUPFAM" id="SSF54616">
    <property type="entry name" value="DNA-binding domain of Mlu1-box binding protein MBP1"/>
    <property type="match status" value="1"/>
</dbReference>
<dbReference type="AlphaFoldDB" id="A0AA38XC87"/>
<gene>
    <name evidence="3" type="ORF">H2200_005526</name>
</gene>
<reference evidence="3" key="1">
    <citation type="submission" date="2022-10" db="EMBL/GenBank/DDBJ databases">
        <title>Culturing micro-colonial fungi from biological soil crusts in the Mojave desert and describing Neophaeococcomyces mojavensis, and introducing the new genera and species Taxawa tesnikishii.</title>
        <authorList>
            <person name="Kurbessoian T."/>
            <person name="Stajich J.E."/>
        </authorList>
    </citation>
    <scope>NUCLEOTIDE SEQUENCE</scope>
    <source>
        <strain evidence="3">TK_41</strain>
    </source>
</reference>
<sequence length="482" mass="53344">MADIRSLLNPEVTKSYDSNNDSSKEDLSGVDSQDSPTSNLTEHALDKRNRKKQKMCKDAAVFKPGTVRGECRYPPDEYQDELLEAKHQMYEVYPIGDIATYPRHIPYNSEKKLFWEKTGRDSFEVFQYQFKIPGDEATYTMLWDYNIGLVRTTPLFKCGNYSKTTPAKMLSRNPGLKELCHSITGGALVAQGYWIPHEAAKAIAATFCWHIRYALTPVFGKDFPAICLPPGSENFGLMQIDPAITKRCAAQAKRYRELETQAVSGPLSGLPSPRTPQTPKVRPQLRKILPKPYKETDTASEYSTDADAEDKYELSSPSPQIAFTNPWSSINSPRSPSPKVSFTDPWSPASTTGSASPHGTSRKGRTAANIPRSHTPLDLLPPPRKPLYPAVNTLLTPTTSDPVRSTPAVSPRSAARRLDVDEDYDAGSDESDGAKSGGNLAARKKSSRGFNETKAAYVLMKLKTQTAFSKPQLKSLKRRASA</sequence>
<dbReference type="InterPro" id="IPR003163">
    <property type="entry name" value="Tscrpt_reg_HTH_APSES-type"/>
</dbReference>
<evidence type="ECO:0000256" key="1">
    <source>
        <dbReference type="SAM" id="MobiDB-lite"/>
    </source>
</evidence>
<dbReference type="InterPro" id="IPR036887">
    <property type="entry name" value="HTH_APSES_sf"/>
</dbReference>
<evidence type="ECO:0000259" key="2">
    <source>
        <dbReference type="PROSITE" id="PS51299"/>
    </source>
</evidence>
<protein>
    <recommendedName>
        <fullName evidence="2">HTH APSES-type domain-containing protein</fullName>
    </recommendedName>
</protein>
<feature type="region of interest" description="Disordered" evidence="1">
    <location>
        <begin position="262"/>
        <end position="449"/>
    </location>
</feature>
<dbReference type="GO" id="GO:0033309">
    <property type="term" value="C:SBF transcription complex"/>
    <property type="evidence" value="ECO:0007669"/>
    <property type="project" value="TreeGrafter"/>
</dbReference>
<dbReference type="GO" id="GO:0000981">
    <property type="term" value="F:DNA-binding transcription factor activity, RNA polymerase II-specific"/>
    <property type="evidence" value="ECO:0007669"/>
    <property type="project" value="UniProtKB-ARBA"/>
</dbReference>
<name>A0AA38XC87_9EURO</name>
<accession>A0AA38XC87</accession>
<feature type="domain" description="HTH APSES-type" evidence="2">
    <location>
        <begin position="112"/>
        <end position="230"/>
    </location>
</feature>
<dbReference type="PANTHER" id="PTHR43828">
    <property type="entry name" value="ASPARAGINASE"/>
    <property type="match status" value="1"/>
</dbReference>
<evidence type="ECO:0000313" key="4">
    <source>
        <dbReference type="Proteomes" id="UP001172673"/>
    </source>
</evidence>
<feature type="compositionally biased region" description="Polar residues" evidence="1">
    <location>
        <begin position="393"/>
        <end position="403"/>
    </location>
</feature>